<reference evidence="3 4" key="1">
    <citation type="submission" date="2017-07" db="EMBL/GenBank/DDBJ databases">
        <title>Phylogenetic study on the rhizospheric bacterium Ochrobactrum sp. A44.</title>
        <authorList>
            <person name="Krzyzanowska D.M."/>
            <person name="Ossowicki A."/>
            <person name="Rajewska M."/>
            <person name="Maciag T."/>
            <person name="Kaczynski Z."/>
            <person name="Czerwicka M."/>
            <person name="Jafra S."/>
        </authorList>
    </citation>
    <scope>NUCLEOTIDE SEQUENCE [LARGE SCALE GENOMIC DNA]</scope>
    <source>
        <strain evidence="3 4">PR17</strain>
    </source>
</reference>
<dbReference type="Pfam" id="PF06059">
    <property type="entry name" value="DUF930"/>
    <property type="match status" value="1"/>
</dbReference>
<evidence type="ECO:0000313" key="4">
    <source>
        <dbReference type="Proteomes" id="UP000216345"/>
    </source>
</evidence>
<feature type="transmembrane region" description="Helical" evidence="2">
    <location>
        <begin position="12"/>
        <end position="32"/>
    </location>
</feature>
<feature type="compositionally biased region" description="Low complexity" evidence="1">
    <location>
        <begin position="132"/>
        <end position="143"/>
    </location>
</feature>
<dbReference type="Proteomes" id="UP000216345">
    <property type="component" value="Unassembled WGS sequence"/>
</dbReference>
<evidence type="ECO:0000313" key="3">
    <source>
        <dbReference type="EMBL" id="OYR19619.1"/>
    </source>
</evidence>
<keyword evidence="2" id="KW-1133">Transmembrane helix</keyword>
<organism evidence="3 4">
    <name type="scientific">Brucella rhizosphaerae</name>
    <dbReference type="NCBI Taxonomy" id="571254"/>
    <lineage>
        <taxon>Bacteria</taxon>
        <taxon>Pseudomonadati</taxon>
        <taxon>Pseudomonadota</taxon>
        <taxon>Alphaproteobacteria</taxon>
        <taxon>Hyphomicrobiales</taxon>
        <taxon>Brucellaceae</taxon>
        <taxon>Brucella/Ochrobactrum group</taxon>
        <taxon>Brucella</taxon>
    </lineage>
</organism>
<dbReference type="RefSeq" id="WP_094573416.1">
    <property type="nucleotide sequence ID" value="NZ_JBHEEL010000024.1"/>
</dbReference>
<evidence type="ECO:0000256" key="2">
    <source>
        <dbReference type="SAM" id="Phobius"/>
    </source>
</evidence>
<name>A0A256FXQ7_9HYPH</name>
<accession>A0A256FXQ7</accession>
<keyword evidence="2" id="KW-0472">Membrane</keyword>
<keyword evidence="4" id="KW-1185">Reference proteome</keyword>
<sequence length="280" mass="30739">MQQLAKKLFEEAGWGIPASIGLHLIFAFLLLYRIHNVSPPAEDQSVNVELVPPKPSEDTSDSKSNTDAKPPAQAFESASTEKKPPAQTESSEPPIVPDNPHPVAKEESKVLQKSDNNAQSETELHTEDEGMTAATKTTAQAQASRTPTVAADKPSEVTPKLTPARQIYSKETLSDPRVKQAIGKLPPRDRIVQICGIEALEQVRHQRPGTFPDMLAPSAGVVSDTSFTIRDGAFRSRAKWYSIDFQCQVDTKAMTITNFSYSIGKAIPEVQWHSRQLPKD</sequence>
<dbReference type="InterPro" id="IPR009273">
    <property type="entry name" value="DUF930"/>
</dbReference>
<gene>
    <name evidence="3" type="ORF">CEV32_4930</name>
</gene>
<dbReference type="AlphaFoldDB" id="A0A256FXQ7"/>
<keyword evidence="2" id="KW-0812">Transmembrane</keyword>
<protein>
    <recommendedName>
        <fullName evidence="5">DUF930 domain-containing protein</fullName>
    </recommendedName>
</protein>
<proteinExistence type="predicted"/>
<feature type="region of interest" description="Disordered" evidence="1">
    <location>
        <begin position="41"/>
        <end position="172"/>
    </location>
</feature>
<dbReference type="EMBL" id="NNRK01000002">
    <property type="protein sequence ID" value="OYR19619.1"/>
    <property type="molecule type" value="Genomic_DNA"/>
</dbReference>
<dbReference type="OrthoDB" id="9804158at2"/>
<comment type="caution">
    <text evidence="3">The sequence shown here is derived from an EMBL/GenBank/DDBJ whole genome shotgun (WGS) entry which is preliminary data.</text>
</comment>
<evidence type="ECO:0008006" key="5">
    <source>
        <dbReference type="Google" id="ProtNLM"/>
    </source>
</evidence>
<evidence type="ECO:0000256" key="1">
    <source>
        <dbReference type="SAM" id="MobiDB-lite"/>
    </source>
</evidence>
<feature type="compositionally biased region" description="Basic and acidic residues" evidence="1">
    <location>
        <begin position="55"/>
        <end position="66"/>
    </location>
</feature>
<feature type="compositionally biased region" description="Basic and acidic residues" evidence="1">
    <location>
        <begin position="103"/>
        <end position="112"/>
    </location>
</feature>